<dbReference type="SUPFAM" id="SSF54637">
    <property type="entry name" value="Thioesterase/thiol ester dehydrase-isomerase"/>
    <property type="match status" value="1"/>
</dbReference>
<accession>A0A379FKV2</accession>
<evidence type="ECO:0000259" key="1">
    <source>
        <dbReference type="Pfam" id="PF01575"/>
    </source>
</evidence>
<gene>
    <name evidence="2" type="ORF">NCTC11801_00200</name>
</gene>
<dbReference type="InterPro" id="IPR002539">
    <property type="entry name" value="MaoC-like_dom"/>
</dbReference>
<protein>
    <submittedName>
        <fullName evidence="2">Bifunctional aldehyde dehydrogenase/enoyl-CoA hydratase</fullName>
    </submittedName>
</protein>
<sequence>MIANYGMESLRFIEPVKIGDTIQVRLTCKKKIKKTQKLAEDKPNGVVEWDVQVFNQDDTVVALYSILTLVERRVGDFH</sequence>
<name>A0A379FKV2_PRORE</name>
<evidence type="ECO:0000313" key="3">
    <source>
        <dbReference type="Proteomes" id="UP000254208"/>
    </source>
</evidence>
<organism evidence="2 3">
    <name type="scientific">Providencia rettgeri</name>
    <dbReference type="NCBI Taxonomy" id="587"/>
    <lineage>
        <taxon>Bacteria</taxon>
        <taxon>Pseudomonadati</taxon>
        <taxon>Pseudomonadota</taxon>
        <taxon>Gammaproteobacteria</taxon>
        <taxon>Enterobacterales</taxon>
        <taxon>Morganellaceae</taxon>
        <taxon>Providencia</taxon>
    </lineage>
</organism>
<dbReference type="InterPro" id="IPR029069">
    <property type="entry name" value="HotDog_dom_sf"/>
</dbReference>
<dbReference type="AlphaFoldDB" id="A0A379FKV2"/>
<dbReference type="Pfam" id="PF01575">
    <property type="entry name" value="MaoC_dehydratas"/>
    <property type="match status" value="1"/>
</dbReference>
<reference evidence="2 3" key="1">
    <citation type="submission" date="2018-06" db="EMBL/GenBank/DDBJ databases">
        <authorList>
            <consortium name="Pathogen Informatics"/>
            <person name="Doyle S."/>
        </authorList>
    </citation>
    <scope>NUCLEOTIDE SEQUENCE [LARGE SCALE GENOMIC DNA]</scope>
    <source>
        <strain evidence="2 3">NCTC11801</strain>
    </source>
</reference>
<dbReference type="Proteomes" id="UP000254208">
    <property type="component" value="Unassembled WGS sequence"/>
</dbReference>
<proteinExistence type="predicted"/>
<dbReference type="EMBL" id="UGTZ01000001">
    <property type="protein sequence ID" value="SUC29306.1"/>
    <property type="molecule type" value="Genomic_DNA"/>
</dbReference>
<dbReference type="Gene3D" id="3.10.129.10">
    <property type="entry name" value="Hotdog Thioesterase"/>
    <property type="match status" value="1"/>
</dbReference>
<evidence type="ECO:0000313" key="2">
    <source>
        <dbReference type="EMBL" id="SUC29306.1"/>
    </source>
</evidence>
<feature type="domain" description="MaoC-like" evidence="1">
    <location>
        <begin position="1"/>
        <end position="48"/>
    </location>
</feature>